<feature type="domain" description="Type II secretion system protein GspF" evidence="7">
    <location>
        <begin position="116"/>
        <end position="240"/>
    </location>
</feature>
<proteinExistence type="predicted"/>
<evidence type="ECO:0000256" key="1">
    <source>
        <dbReference type="ARBA" id="ARBA00004651"/>
    </source>
</evidence>
<dbReference type="GO" id="GO:0005886">
    <property type="term" value="C:plasma membrane"/>
    <property type="evidence" value="ECO:0007669"/>
    <property type="project" value="UniProtKB-SubCell"/>
</dbReference>
<evidence type="ECO:0000256" key="6">
    <source>
        <dbReference type="SAM" id="Phobius"/>
    </source>
</evidence>
<keyword evidence="3 6" id="KW-0812">Transmembrane</keyword>
<accession>A0A7C9TQ79</accession>
<keyword evidence="9" id="KW-1185">Reference proteome</keyword>
<evidence type="ECO:0000313" key="8">
    <source>
        <dbReference type="EMBL" id="NEM90542.1"/>
    </source>
</evidence>
<feature type="transmembrane region" description="Helical" evidence="6">
    <location>
        <begin position="58"/>
        <end position="91"/>
    </location>
</feature>
<gene>
    <name evidence="8" type="ORF">G3T37_04145</name>
</gene>
<dbReference type="Pfam" id="PF00482">
    <property type="entry name" value="T2SSF"/>
    <property type="match status" value="1"/>
</dbReference>
<evidence type="ECO:0000256" key="2">
    <source>
        <dbReference type="ARBA" id="ARBA00022475"/>
    </source>
</evidence>
<dbReference type="AlphaFoldDB" id="A0A7C9TQ79"/>
<organism evidence="8 9">
    <name type="scientific">Galbitalea soli</name>
    <dbReference type="NCBI Taxonomy" id="1268042"/>
    <lineage>
        <taxon>Bacteria</taxon>
        <taxon>Bacillati</taxon>
        <taxon>Actinomycetota</taxon>
        <taxon>Actinomycetes</taxon>
        <taxon>Micrococcales</taxon>
        <taxon>Microbacteriaceae</taxon>
        <taxon>Galbitalea</taxon>
    </lineage>
</organism>
<keyword evidence="2" id="KW-1003">Cell membrane</keyword>
<name>A0A7C9TQ79_9MICO</name>
<comment type="subcellular location">
    <subcellularLocation>
        <location evidence="1">Cell membrane</location>
        <topology evidence="1">Multi-pass membrane protein</topology>
    </subcellularLocation>
</comment>
<feature type="transmembrane region" description="Helical" evidence="6">
    <location>
        <begin position="221"/>
        <end position="242"/>
    </location>
</feature>
<evidence type="ECO:0000256" key="4">
    <source>
        <dbReference type="ARBA" id="ARBA00022989"/>
    </source>
</evidence>
<evidence type="ECO:0000259" key="7">
    <source>
        <dbReference type="Pfam" id="PF00482"/>
    </source>
</evidence>
<sequence>MTALWGLALGLGIVLCVSPVLWPPERRRGRPASTLTLRARESLTAAGLPRTTPGVVGAISVFLGALSAGVSLVVVPVPALAAVAFVLGAVVPAGTIARRAAAQRHARRASWPDVVDHLVSAVRSGTALPEGVVALASSGPAALRPAFAVFEREYRLSGNLSASLDRLKAELVDPTADRIIETLRMSRDVGGASLPAVLVSLGDYLREEAAVRSEVEARQSWTVNAARLGVSAPWVVLLLLFTRPEAAAAYRSPGGGVLIASALGVSLLAYRLMLRVGRLPLERRWFR</sequence>
<reference evidence="8 9" key="1">
    <citation type="journal article" date="2014" name="Int. J. Syst. Evol. Microbiol.">
        <title>Description of Galbitalea soli gen. nov., sp. nov., and Frondihabitans sucicola sp. nov.</title>
        <authorList>
            <person name="Kim S.J."/>
            <person name="Lim J.M."/>
            <person name="Ahn J.H."/>
            <person name="Weon H.Y."/>
            <person name="Hamada M."/>
            <person name="Suzuki K."/>
            <person name="Ahn T.Y."/>
            <person name="Kwon S.W."/>
        </authorList>
    </citation>
    <scope>NUCLEOTIDE SEQUENCE [LARGE SCALE GENOMIC DNA]</scope>
    <source>
        <strain evidence="8 9">NBRC 108727</strain>
    </source>
</reference>
<evidence type="ECO:0000256" key="5">
    <source>
        <dbReference type="ARBA" id="ARBA00023136"/>
    </source>
</evidence>
<keyword evidence="4 6" id="KW-1133">Transmembrane helix</keyword>
<dbReference type="RefSeq" id="WP_163472183.1">
    <property type="nucleotide sequence ID" value="NZ_JAAGWZ010000001.1"/>
</dbReference>
<evidence type="ECO:0000313" key="9">
    <source>
        <dbReference type="Proteomes" id="UP000479756"/>
    </source>
</evidence>
<dbReference type="InterPro" id="IPR018076">
    <property type="entry name" value="T2SS_GspF_dom"/>
</dbReference>
<comment type="caution">
    <text evidence="8">The sequence shown here is derived from an EMBL/GenBank/DDBJ whole genome shotgun (WGS) entry which is preliminary data.</text>
</comment>
<dbReference type="PANTHER" id="PTHR35007:SF3">
    <property type="entry name" value="POSSIBLE CONSERVED ALANINE RICH MEMBRANE PROTEIN"/>
    <property type="match status" value="1"/>
</dbReference>
<dbReference type="Proteomes" id="UP000479756">
    <property type="component" value="Unassembled WGS sequence"/>
</dbReference>
<dbReference type="PANTHER" id="PTHR35007">
    <property type="entry name" value="INTEGRAL MEMBRANE PROTEIN-RELATED"/>
    <property type="match status" value="1"/>
</dbReference>
<keyword evidence="5 6" id="KW-0472">Membrane</keyword>
<evidence type="ECO:0000256" key="3">
    <source>
        <dbReference type="ARBA" id="ARBA00022692"/>
    </source>
</evidence>
<feature type="transmembrane region" description="Helical" evidence="6">
    <location>
        <begin position="254"/>
        <end position="274"/>
    </location>
</feature>
<dbReference type="EMBL" id="JAAGWZ010000001">
    <property type="protein sequence ID" value="NEM90542.1"/>
    <property type="molecule type" value="Genomic_DNA"/>
</dbReference>
<protein>
    <submittedName>
        <fullName evidence="8">Type II secretion system F family protein</fullName>
    </submittedName>
</protein>